<dbReference type="OrthoDB" id="2384350at2759"/>
<name>A0A9Q1J453_SYNKA</name>
<sequence>MQLQEAVTKAEHLLTFSGCSRQITLSNKEEVSKDLAHWFVLQRTRAAFERFRDGLKSLGVLAALQQHPQEMKVFFLKPQKALTADEMEALFSCALSEKGSNRFEQECRTLGFWRDYLQDAQCKGR</sequence>
<keyword evidence="2" id="KW-1185">Reference proteome</keyword>
<protein>
    <submittedName>
        <fullName evidence="1">Uncharacterized protein</fullName>
    </submittedName>
</protein>
<dbReference type="EMBL" id="JAINUF010000004">
    <property type="protein sequence ID" value="KAJ8366199.1"/>
    <property type="molecule type" value="Genomic_DNA"/>
</dbReference>
<gene>
    <name evidence="1" type="ORF">SKAU_G00150300</name>
</gene>
<reference evidence="1" key="1">
    <citation type="journal article" date="2023" name="Science">
        <title>Genome structures resolve the early diversification of teleost fishes.</title>
        <authorList>
            <person name="Parey E."/>
            <person name="Louis A."/>
            <person name="Montfort J."/>
            <person name="Bouchez O."/>
            <person name="Roques C."/>
            <person name="Iampietro C."/>
            <person name="Lluch J."/>
            <person name="Castinel A."/>
            <person name="Donnadieu C."/>
            <person name="Desvignes T."/>
            <person name="Floi Bucao C."/>
            <person name="Jouanno E."/>
            <person name="Wen M."/>
            <person name="Mejri S."/>
            <person name="Dirks R."/>
            <person name="Jansen H."/>
            <person name="Henkel C."/>
            <person name="Chen W.J."/>
            <person name="Zahm M."/>
            <person name="Cabau C."/>
            <person name="Klopp C."/>
            <person name="Thompson A.W."/>
            <person name="Robinson-Rechavi M."/>
            <person name="Braasch I."/>
            <person name="Lecointre G."/>
            <person name="Bobe J."/>
            <person name="Postlethwait J.H."/>
            <person name="Berthelot C."/>
            <person name="Roest Crollius H."/>
            <person name="Guiguen Y."/>
        </authorList>
    </citation>
    <scope>NUCLEOTIDE SEQUENCE</scope>
    <source>
        <strain evidence="1">WJC10195</strain>
    </source>
</reference>
<evidence type="ECO:0000313" key="1">
    <source>
        <dbReference type="EMBL" id="KAJ8366199.1"/>
    </source>
</evidence>
<dbReference type="Proteomes" id="UP001152622">
    <property type="component" value="Chromosome 4"/>
</dbReference>
<feature type="non-terminal residue" evidence="1">
    <location>
        <position position="125"/>
    </location>
</feature>
<evidence type="ECO:0000313" key="2">
    <source>
        <dbReference type="Proteomes" id="UP001152622"/>
    </source>
</evidence>
<dbReference type="AlphaFoldDB" id="A0A9Q1J453"/>
<accession>A0A9Q1J453</accession>
<proteinExistence type="predicted"/>
<comment type="caution">
    <text evidence="1">The sequence shown here is derived from an EMBL/GenBank/DDBJ whole genome shotgun (WGS) entry which is preliminary data.</text>
</comment>
<organism evidence="1 2">
    <name type="scientific">Synaphobranchus kaupii</name>
    <name type="common">Kaup's arrowtooth eel</name>
    <dbReference type="NCBI Taxonomy" id="118154"/>
    <lineage>
        <taxon>Eukaryota</taxon>
        <taxon>Metazoa</taxon>
        <taxon>Chordata</taxon>
        <taxon>Craniata</taxon>
        <taxon>Vertebrata</taxon>
        <taxon>Euteleostomi</taxon>
        <taxon>Actinopterygii</taxon>
        <taxon>Neopterygii</taxon>
        <taxon>Teleostei</taxon>
        <taxon>Anguilliformes</taxon>
        <taxon>Synaphobranchidae</taxon>
        <taxon>Synaphobranchus</taxon>
    </lineage>
</organism>